<gene>
    <name evidence="2" type="ORF">IAG42_10430</name>
</gene>
<sequence>MDPRPAFERATVQAARLVAEVRPGQYEDPTPCTEFDVRRLVSHLIGATRRFAVLGEGGDALAVEPFADELGDQAFAAGYEDARQSALKAWQDDARLDDEVTVPWGRVPGRAAVAGYVMETVAHSWDLWDALGRPGTLDPELAAIALGTARQVLPEGPRGPQAPFADVTPVPEGSGPYGELAAWLGREPVDVRNRG</sequence>
<dbReference type="InterPro" id="IPR017517">
    <property type="entry name" value="Maleyloyr_isom"/>
</dbReference>
<dbReference type="SUPFAM" id="SSF109854">
    <property type="entry name" value="DinB/YfiT-like putative metalloenzymes"/>
    <property type="match status" value="1"/>
</dbReference>
<dbReference type="Gene3D" id="1.20.120.450">
    <property type="entry name" value="dinb family like domain"/>
    <property type="match status" value="1"/>
</dbReference>
<reference evidence="2 3" key="1">
    <citation type="submission" date="2020-09" db="EMBL/GenBank/DDBJ databases">
        <title>A novel species.</title>
        <authorList>
            <person name="Gao J."/>
        </authorList>
    </citation>
    <scope>NUCLEOTIDE SEQUENCE [LARGE SCALE GENOMIC DNA]</scope>
    <source>
        <strain evidence="2 3">CRXT-Y-14</strain>
    </source>
</reference>
<dbReference type="InterPro" id="IPR034660">
    <property type="entry name" value="DinB/YfiT-like"/>
</dbReference>
<organism evidence="2 3">
    <name type="scientific">Streptomyces xanthii</name>
    <dbReference type="NCBI Taxonomy" id="2768069"/>
    <lineage>
        <taxon>Bacteria</taxon>
        <taxon>Bacillati</taxon>
        <taxon>Actinomycetota</taxon>
        <taxon>Actinomycetes</taxon>
        <taxon>Kitasatosporales</taxon>
        <taxon>Streptomycetaceae</taxon>
        <taxon>Streptomyces</taxon>
    </lineage>
</organism>
<accession>A0A7H1B5J3</accession>
<dbReference type="Proteomes" id="UP000516428">
    <property type="component" value="Chromosome"/>
</dbReference>
<dbReference type="InterPro" id="IPR017520">
    <property type="entry name" value="CHP03086"/>
</dbReference>
<protein>
    <submittedName>
        <fullName evidence="2">TIGR03086 family protein</fullName>
    </submittedName>
</protein>
<dbReference type="EMBL" id="CP061281">
    <property type="protein sequence ID" value="QNS03998.1"/>
    <property type="molecule type" value="Genomic_DNA"/>
</dbReference>
<dbReference type="AlphaFoldDB" id="A0A7H1B5J3"/>
<keyword evidence="3" id="KW-1185">Reference proteome</keyword>
<dbReference type="RefSeq" id="WP_188336740.1">
    <property type="nucleotide sequence ID" value="NZ_CP061281.1"/>
</dbReference>
<dbReference type="KEGG" id="sxn:IAG42_10430"/>
<dbReference type="InterPro" id="IPR024344">
    <property type="entry name" value="MDMPI_metal-binding"/>
</dbReference>
<dbReference type="Pfam" id="PF11716">
    <property type="entry name" value="MDMPI_N"/>
    <property type="match status" value="1"/>
</dbReference>
<dbReference type="GO" id="GO:0046872">
    <property type="term" value="F:metal ion binding"/>
    <property type="evidence" value="ECO:0007669"/>
    <property type="project" value="InterPro"/>
</dbReference>
<feature type="domain" description="Mycothiol-dependent maleylpyruvate isomerase metal-binding" evidence="1">
    <location>
        <begin position="8"/>
        <end position="127"/>
    </location>
</feature>
<evidence type="ECO:0000313" key="3">
    <source>
        <dbReference type="Proteomes" id="UP000516428"/>
    </source>
</evidence>
<evidence type="ECO:0000313" key="2">
    <source>
        <dbReference type="EMBL" id="QNS03998.1"/>
    </source>
</evidence>
<evidence type="ECO:0000259" key="1">
    <source>
        <dbReference type="Pfam" id="PF11716"/>
    </source>
</evidence>
<dbReference type="NCBIfam" id="TIGR03086">
    <property type="entry name" value="TIGR03086 family metal-binding protein"/>
    <property type="match status" value="1"/>
</dbReference>
<name>A0A7H1B5J3_9ACTN</name>
<proteinExistence type="predicted"/>
<dbReference type="NCBIfam" id="TIGR03083">
    <property type="entry name" value="maleylpyruvate isomerase family mycothiol-dependent enzyme"/>
    <property type="match status" value="1"/>
</dbReference>